<feature type="compositionally biased region" description="Polar residues" evidence="1">
    <location>
        <begin position="7"/>
        <end position="20"/>
    </location>
</feature>
<feature type="compositionally biased region" description="Pro residues" evidence="1">
    <location>
        <begin position="70"/>
        <end position="84"/>
    </location>
</feature>
<feature type="compositionally biased region" description="Basic residues" evidence="1">
    <location>
        <begin position="132"/>
        <end position="143"/>
    </location>
</feature>
<dbReference type="Proteomes" id="UP000823388">
    <property type="component" value="Chromosome 4K"/>
</dbReference>
<feature type="compositionally biased region" description="Basic and acidic residues" evidence="1">
    <location>
        <begin position="44"/>
        <end position="55"/>
    </location>
</feature>
<sequence>MRDHSSRLLSTSGCYDTGNNRGPLRGTQAIRTPSPMRMPPRCRRGVDGRTHDLRQRALSTAPPSPERRPPSPPPSSLRPLPPSSLPSRVGTAVLADHRTAVVPAESRAARDAWPARWTERTPAAGARDKPRGYRRCSSSRHPRITTSSTAGLQRLQLQGRRCLTGLESGDRWWTRATAMCQLPQPQVPAMMAAITCILM</sequence>
<organism evidence="2 3">
    <name type="scientific">Panicum virgatum</name>
    <name type="common">Blackwell switchgrass</name>
    <dbReference type="NCBI Taxonomy" id="38727"/>
    <lineage>
        <taxon>Eukaryota</taxon>
        <taxon>Viridiplantae</taxon>
        <taxon>Streptophyta</taxon>
        <taxon>Embryophyta</taxon>
        <taxon>Tracheophyta</taxon>
        <taxon>Spermatophyta</taxon>
        <taxon>Magnoliopsida</taxon>
        <taxon>Liliopsida</taxon>
        <taxon>Poales</taxon>
        <taxon>Poaceae</taxon>
        <taxon>PACMAD clade</taxon>
        <taxon>Panicoideae</taxon>
        <taxon>Panicodae</taxon>
        <taxon>Paniceae</taxon>
        <taxon>Panicinae</taxon>
        <taxon>Panicum</taxon>
        <taxon>Panicum sect. Hiantes</taxon>
    </lineage>
</organism>
<evidence type="ECO:0000313" key="2">
    <source>
        <dbReference type="EMBL" id="KAG2611515.1"/>
    </source>
</evidence>
<dbReference type="EMBL" id="CM029043">
    <property type="protein sequence ID" value="KAG2611517.1"/>
    <property type="molecule type" value="Genomic_DNA"/>
</dbReference>
<feature type="region of interest" description="Disordered" evidence="1">
    <location>
        <begin position="1"/>
        <end position="88"/>
    </location>
</feature>
<accession>A0A8T0TR31</accession>
<protein>
    <submittedName>
        <fullName evidence="2">Uncharacterized protein</fullName>
    </submittedName>
</protein>
<evidence type="ECO:0000256" key="1">
    <source>
        <dbReference type="SAM" id="MobiDB-lite"/>
    </source>
</evidence>
<name>A0A8T0TR31_PANVG</name>
<comment type="caution">
    <text evidence="2">The sequence shown here is derived from an EMBL/GenBank/DDBJ whole genome shotgun (WGS) entry which is preliminary data.</text>
</comment>
<keyword evidence="3" id="KW-1185">Reference proteome</keyword>
<dbReference type="EMBL" id="CM029043">
    <property type="protein sequence ID" value="KAG2611515.1"/>
    <property type="molecule type" value="Genomic_DNA"/>
</dbReference>
<feature type="region of interest" description="Disordered" evidence="1">
    <location>
        <begin position="120"/>
        <end position="146"/>
    </location>
</feature>
<evidence type="ECO:0000313" key="3">
    <source>
        <dbReference type="Proteomes" id="UP000823388"/>
    </source>
</evidence>
<reference evidence="2 3" key="1">
    <citation type="submission" date="2020-05" db="EMBL/GenBank/DDBJ databases">
        <title>WGS assembly of Panicum virgatum.</title>
        <authorList>
            <person name="Lovell J.T."/>
            <person name="Jenkins J."/>
            <person name="Shu S."/>
            <person name="Juenger T.E."/>
            <person name="Schmutz J."/>
        </authorList>
    </citation>
    <scope>NUCLEOTIDE SEQUENCE [LARGE SCALE GENOMIC DNA]</scope>
    <source>
        <strain evidence="2">AP13</strain>
        <strain evidence="3">cv. AP13</strain>
    </source>
</reference>
<dbReference type="AlphaFoldDB" id="A0A8T0TR31"/>
<gene>
    <name evidence="2" type="ORF">PVAP13_4KG122700</name>
</gene>
<proteinExistence type="predicted"/>